<gene>
    <name evidence="2" type="ORF">FA13DRAFT_1715781</name>
</gene>
<proteinExistence type="predicted"/>
<dbReference type="AlphaFoldDB" id="A0A4Y7SMI9"/>
<reference evidence="2 3" key="1">
    <citation type="journal article" date="2019" name="Nat. Ecol. Evol.">
        <title>Megaphylogeny resolves global patterns of mushroom evolution.</title>
        <authorList>
            <person name="Varga T."/>
            <person name="Krizsan K."/>
            <person name="Foldi C."/>
            <person name="Dima B."/>
            <person name="Sanchez-Garcia M."/>
            <person name="Sanchez-Ramirez S."/>
            <person name="Szollosi G.J."/>
            <person name="Szarkandi J.G."/>
            <person name="Papp V."/>
            <person name="Albert L."/>
            <person name="Andreopoulos W."/>
            <person name="Angelini C."/>
            <person name="Antonin V."/>
            <person name="Barry K.W."/>
            <person name="Bougher N.L."/>
            <person name="Buchanan P."/>
            <person name="Buyck B."/>
            <person name="Bense V."/>
            <person name="Catcheside P."/>
            <person name="Chovatia M."/>
            <person name="Cooper J."/>
            <person name="Damon W."/>
            <person name="Desjardin D."/>
            <person name="Finy P."/>
            <person name="Geml J."/>
            <person name="Haridas S."/>
            <person name="Hughes K."/>
            <person name="Justo A."/>
            <person name="Karasinski D."/>
            <person name="Kautmanova I."/>
            <person name="Kiss B."/>
            <person name="Kocsube S."/>
            <person name="Kotiranta H."/>
            <person name="LaButti K.M."/>
            <person name="Lechner B.E."/>
            <person name="Liimatainen K."/>
            <person name="Lipzen A."/>
            <person name="Lukacs Z."/>
            <person name="Mihaltcheva S."/>
            <person name="Morgado L.N."/>
            <person name="Niskanen T."/>
            <person name="Noordeloos M.E."/>
            <person name="Ohm R.A."/>
            <person name="Ortiz-Santana B."/>
            <person name="Ovrebo C."/>
            <person name="Racz N."/>
            <person name="Riley R."/>
            <person name="Savchenko A."/>
            <person name="Shiryaev A."/>
            <person name="Soop K."/>
            <person name="Spirin V."/>
            <person name="Szebenyi C."/>
            <person name="Tomsovsky M."/>
            <person name="Tulloss R.E."/>
            <person name="Uehling J."/>
            <person name="Grigoriev I.V."/>
            <person name="Vagvolgyi C."/>
            <person name="Papp T."/>
            <person name="Martin F.M."/>
            <person name="Miettinen O."/>
            <person name="Hibbett D.S."/>
            <person name="Nagy L.G."/>
        </authorList>
    </citation>
    <scope>NUCLEOTIDE SEQUENCE [LARGE SCALE GENOMIC DNA]</scope>
    <source>
        <strain evidence="2 3">FP101781</strain>
    </source>
</reference>
<feature type="compositionally biased region" description="Polar residues" evidence="1">
    <location>
        <begin position="340"/>
        <end position="352"/>
    </location>
</feature>
<evidence type="ECO:0000256" key="1">
    <source>
        <dbReference type="SAM" id="MobiDB-lite"/>
    </source>
</evidence>
<name>A0A4Y7SMI9_COPMI</name>
<evidence type="ECO:0000313" key="3">
    <source>
        <dbReference type="Proteomes" id="UP000298030"/>
    </source>
</evidence>
<dbReference type="Proteomes" id="UP000298030">
    <property type="component" value="Unassembled WGS sequence"/>
</dbReference>
<accession>A0A4Y7SMI9</accession>
<protein>
    <submittedName>
        <fullName evidence="2">Uncharacterized protein</fullName>
    </submittedName>
</protein>
<feature type="region of interest" description="Disordered" evidence="1">
    <location>
        <begin position="406"/>
        <end position="479"/>
    </location>
</feature>
<evidence type="ECO:0000313" key="2">
    <source>
        <dbReference type="EMBL" id="TEB22824.1"/>
    </source>
</evidence>
<dbReference type="EMBL" id="QPFP01000085">
    <property type="protein sequence ID" value="TEB22824.1"/>
    <property type="molecule type" value="Genomic_DNA"/>
</dbReference>
<keyword evidence="3" id="KW-1185">Reference proteome</keyword>
<sequence>MVISVLTEVQLTGQQGLRARGMNYNANTQWLTAIWYTDGVWRYAAGVASEFENVRRKRARRGEEGWKEGRALYRQRVEGSVDTGRRFEPGVESKGQRAGRRKLRSGCMAWPPSSSLGEHEQPAATLVMDGNQGLRVGDGCESTQKDGSGMGIKGEEWDSIRLAWAGCRRWQLALPPRRGSGVPMLSENAASPVHGIASSHCCHISDFTEQSRQPLRGSRRKCQVMGDVSGLGVYGGRAGEVWSKVYLSGEEPLALPNASNTPTHGVPIKSHRSFGWSSNLILTRGYHPPHPIPSLALWDGFKSHETGYKHPIRSTSYPTPSFSLYSLLYSLLSTTIPRSPTPGSVWSDQPNIPSSPPSTPYFDGPSTFTQLSPPVRQLFENLLSSRNMWSRYPLCNRDRLILSQDPGNVATNAGTAPGDSQQTLPSDASTPGMFDEPPPAQRAVGEAMPSPDRPAEEDRTPASHGVGSDDTGTGIAQMPEPATHMGITRIMQLGNPVGISLFANPVASPVMAPDPKSRWESADGHKRKERMQQEITIPHFVCVSTFGNVEYKRRVRGSFTAVLSALNAPNYKLQPGRLHQVGRAGKLMTRIFLFAADIDPFLALWGAPITRRSLPPTSRHRRDTVMGREGNQACTNILHAKCYGNPGYSTVTGLPNCIIRITRPDA</sequence>
<feature type="compositionally biased region" description="Polar residues" evidence="1">
    <location>
        <begin position="406"/>
        <end position="429"/>
    </location>
</feature>
<feature type="region of interest" description="Disordered" evidence="1">
    <location>
        <begin position="340"/>
        <end position="361"/>
    </location>
</feature>
<organism evidence="2 3">
    <name type="scientific">Coprinellus micaceus</name>
    <name type="common">Glistening ink-cap mushroom</name>
    <name type="synonym">Coprinus micaceus</name>
    <dbReference type="NCBI Taxonomy" id="71717"/>
    <lineage>
        <taxon>Eukaryota</taxon>
        <taxon>Fungi</taxon>
        <taxon>Dikarya</taxon>
        <taxon>Basidiomycota</taxon>
        <taxon>Agaricomycotina</taxon>
        <taxon>Agaricomycetes</taxon>
        <taxon>Agaricomycetidae</taxon>
        <taxon>Agaricales</taxon>
        <taxon>Agaricineae</taxon>
        <taxon>Psathyrellaceae</taxon>
        <taxon>Coprinellus</taxon>
    </lineage>
</organism>
<comment type="caution">
    <text evidence="2">The sequence shown here is derived from an EMBL/GenBank/DDBJ whole genome shotgun (WGS) entry which is preliminary data.</text>
</comment>